<keyword evidence="5" id="KW-0472">Membrane</keyword>
<keyword evidence="7" id="KW-1185">Reference proteome</keyword>
<evidence type="ECO:0000313" key="6">
    <source>
        <dbReference type="EMBL" id="KFG27357.1"/>
    </source>
</evidence>
<keyword evidence="5" id="KW-1133">Transmembrane helix</keyword>
<evidence type="ECO:0000256" key="2">
    <source>
        <dbReference type="ARBA" id="ARBA00022801"/>
    </source>
</evidence>
<comment type="similarity">
    <text evidence="3">Belongs to the PTH2 family.</text>
</comment>
<dbReference type="AlphaFoldDB" id="A0A086J5D9"/>
<feature type="transmembrane region" description="Helical" evidence="5">
    <location>
        <begin position="6"/>
        <end position="23"/>
    </location>
</feature>
<dbReference type="EMBL" id="AKIJ01000001">
    <property type="protein sequence ID" value="KFG27357.1"/>
    <property type="molecule type" value="Genomic_DNA"/>
</dbReference>
<evidence type="ECO:0000256" key="4">
    <source>
        <dbReference type="ARBA" id="ARBA00048707"/>
    </source>
</evidence>
<dbReference type="GO" id="GO:0005829">
    <property type="term" value="C:cytosol"/>
    <property type="evidence" value="ECO:0007669"/>
    <property type="project" value="TreeGrafter"/>
</dbReference>
<dbReference type="Gene3D" id="3.40.1490.10">
    <property type="entry name" value="Bit1"/>
    <property type="match status" value="1"/>
</dbReference>
<dbReference type="SUPFAM" id="SSF102462">
    <property type="entry name" value="Peptidyl-tRNA hydrolase II"/>
    <property type="match status" value="1"/>
</dbReference>
<name>A0A086J5D9_NEMA1</name>
<dbReference type="Proteomes" id="UP000054524">
    <property type="component" value="Unassembled WGS sequence"/>
</dbReference>
<dbReference type="RefSeq" id="XP_052905912.1">
    <property type="nucleotide sequence ID" value="XM_053048087.1"/>
</dbReference>
<dbReference type="FunFam" id="3.40.1490.10:FF:000001">
    <property type="entry name" value="Peptidyl-tRNA hydrolase 2"/>
    <property type="match status" value="1"/>
</dbReference>
<dbReference type="NCBIfam" id="TIGR00283">
    <property type="entry name" value="arch_pth2"/>
    <property type="match status" value="1"/>
</dbReference>
<gene>
    <name evidence="6" type="ORF">NESG_00435</name>
</gene>
<evidence type="ECO:0000313" key="7">
    <source>
        <dbReference type="Proteomes" id="UP000054524"/>
    </source>
</evidence>
<dbReference type="PANTHER" id="PTHR12649">
    <property type="entry name" value="PEPTIDYL-TRNA HYDROLASE 2"/>
    <property type="match status" value="1"/>
</dbReference>
<keyword evidence="2" id="KW-0378">Hydrolase</keyword>
<dbReference type="Pfam" id="PF01981">
    <property type="entry name" value="PTH2"/>
    <property type="match status" value="1"/>
</dbReference>
<sequence>MPLWIILSIFLGLSLVLVFILVGRSASVMKMKKIVVDGTRPVKGVLVVRNDLKMGKGKIVAQAMHAAYQAATQENPLNSIWKYNGFKKTSLKVETEEELKEIVRKVKKLRIPYTSIIDAGRTQVEPNTHTVTFIGPWYEDEIDVVTGHLRLL</sequence>
<dbReference type="InterPro" id="IPR023476">
    <property type="entry name" value="Pep_tRNA_hydro_II_dom_sf"/>
</dbReference>
<reference evidence="6 7" key="1">
    <citation type="journal article" date="2014" name="Genome Announc.">
        <title>Genome Sequence of the Microsporidian Species Nematocida sp1 Strain ERTm6 (ATCC PRA-372).</title>
        <authorList>
            <person name="Bakowski M.A."/>
            <person name="Priest M."/>
            <person name="Young S."/>
            <person name="Cuomo C.A."/>
            <person name="Troemel E.R."/>
        </authorList>
    </citation>
    <scope>NUCLEOTIDE SEQUENCE [LARGE SCALE GENOMIC DNA]</scope>
    <source>
        <strain evidence="6 7">ERTm6</strain>
    </source>
</reference>
<proteinExistence type="inferred from homology"/>
<accession>A0A086J5D9</accession>
<dbReference type="EC" id="3.1.1.29" evidence="1"/>
<organism evidence="6 7">
    <name type="scientific">Nematocida ausubeli (strain ATCC PRA-371 / ERTm2)</name>
    <name type="common">Nematode killer fungus</name>
    <dbReference type="NCBI Taxonomy" id="1913371"/>
    <lineage>
        <taxon>Eukaryota</taxon>
        <taxon>Fungi</taxon>
        <taxon>Fungi incertae sedis</taxon>
        <taxon>Microsporidia</taxon>
        <taxon>Nematocida</taxon>
    </lineage>
</organism>
<dbReference type="InterPro" id="IPR002833">
    <property type="entry name" value="PTH2"/>
</dbReference>
<dbReference type="GeneID" id="77675408"/>
<comment type="catalytic activity">
    <reaction evidence="4">
        <text>an N-acyl-L-alpha-aminoacyl-tRNA + H2O = an N-acyl-L-amino acid + a tRNA + H(+)</text>
        <dbReference type="Rhea" id="RHEA:54448"/>
        <dbReference type="Rhea" id="RHEA-COMP:10123"/>
        <dbReference type="Rhea" id="RHEA-COMP:13883"/>
        <dbReference type="ChEBI" id="CHEBI:15377"/>
        <dbReference type="ChEBI" id="CHEBI:15378"/>
        <dbReference type="ChEBI" id="CHEBI:59874"/>
        <dbReference type="ChEBI" id="CHEBI:78442"/>
        <dbReference type="ChEBI" id="CHEBI:138191"/>
        <dbReference type="EC" id="3.1.1.29"/>
    </reaction>
</comment>
<evidence type="ECO:0000256" key="3">
    <source>
        <dbReference type="ARBA" id="ARBA00038050"/>
    </source>
</evidence>
<dbReference type="HOGENOM" id="CLU_073661_2_0_1"/>
<evidence type="ECO:0000256" key="5">
    <source>
        <dbReference type="SAM" id="Phobius"/>
    </source>
</evidence>
<comment type="caution">
    <text evidence="6">The sequence shown here is derived from an EMBL/GenBank/DDBJ whole genome shotgun (WGS) entry which is preliminary data.</text>
</comment>
<evidence type="ECO:0000256" key="1">
    <source>
        <dbReference type="ARBA" id="ARBA00013260"/>
    </source>
</evidence>
<keyword evidence="5" id="KW-0812">Transmembrane</keyword>
<dbReference type="PANTHER" id="PTHR12649:SF11">
    <property type="entry name" value="PEPTIDYL-TRNA HYDROLASE 2, MITOCHONDRIAL"/>
    <property type="match status" value="1"/>
</dbReference>
<dbReference type="GO" id="GO:0004045">
    <property type="term" value="F:peptidyl-tRNA hydrolase activity"/>
    <property type="evidence" value="ECO:0007669"/>
    <property type="project" value="UniProtKB-EC"/>
</dbReference>
<protein>
    <recommendedName>
        <fullName evidence="1">peptidyl-tRNA hydrolase</fullName>
        <ecNumber evidence="1">3.1.1.29</ecNumber>
    </recommendedName>
</protein>